<dbReference type="Gene3D" id="3.20.20.190">
    <property type="entry name" value="Phosphatidylinositol (PI) phosphodiesterase"/>
    <property type="match status" value="1"/>
</dbReference>
<dbReference type="PANTHER" id="PTHR46211">
    <property type="entry name" value="GLYCEROPHOSPHORYL DIESTER PHOSPHODIESTERASE"/>
    <property type="match status" value="1"/>
</dbReference>
<dbReference type="GO" id="GO:0008081">
    <property type="term" value="F:phosphoric diester hydrolase activity"/>
    <property type="evidence" value="ECO:0007669"/>
    <property type="project" value="InterPro"/>
</dbReference>
<comment type="caution">
    <text evidence="2">The sequence shown here is derived from an EMBL/GenBank/DDBJ whole genome shotgun (WGS) entry which is preliminary data.</text>
</comment>
<evidence type="ECO:0000313" key="3">
    <source>
        <dbReference type="Proteomes" id="UP000231586"/>
    </source>
</evidence>
<dbReference type="GO" id="GO:0006629">
    <property type="term" value="P:lipid metabolic process"/>
    <property type="evidence" value="ECO:0007669"/>
    <property type="project" value="InterPro"/>
</dbReference>
<dbReference type="PROSITE" id="PS51257">
    <property type="entry name" value="PROKAR_LIPOPROTEIN"/>
    <property type="match status" value="1"/>
</dbReference>
<feature type="domain" description="GP-PDE" evidence="1">
    <location>
        <begin position="1"/>
        <end position="237"/>
    </location>
</feature>
<reference evidence="2 3" key="1">
    <citation type="submission" date="2017-11" db="EMBL/GenBank/DDBJ databases">
        <title>Genomic Encyclopedia of Archaeal and Bacterial Type Strains, Phase II (KMG-II): From Individual Species to Whole Genera.</title>
        <authorList>
            <person name="Goeker M."/>
        </authorList>
    </citation>
    <scope>NUCLEOTIDE SEQUENCE [LARGE SCALE GENOMIC DNA]</scope>
    <source>
        <strain evidence="2 3">DSM 22413</strain>
    </source>
</reference>
<protein>
    <submittedName>
        <fullName evidence="2">Glycerophosphoryl diester phosphodiesterase</fullName>
    </submittedName>
</protein>
<dbReference type="OrthoDB" id="9758957at2"/>
<dbReference type="Pfam" id="PF03009">
    <property type="entry name" value="GDPD"/>
    <property type="match status" value="1"/>
</dbReference>
<dbReference type="AlphaFoldDB" id="A0A2M8WSC8"/>
<dbReference type="EMBL" id="PGTZ01000007">
    <property type="protein sequence ID" value="PJI93852.1"/>
    <property type="molecule type" value="Genomic_DNA"/>
</dbReference>
<evidence type="ECO:0000259" key="1">
    <source>
        <dbReference type="PROSITE" id="PS51704"/>
    </source>
</evidence>
<dbReference type="PANTHER" id="PTHR46211:SF1">
    <property type="entry name" value="GLYCEROPHOSPHODIESTER PHOSPHODIESTERASE, CYTOPLASMIC"/>
    <property type="match status" value="1"/>
</dbReference>
<keyword evidence="3" id="KW-1185">Reference proteome</keyword>
<sequence length="240" mass="24980">MQVIGHRGASAVAPQNTLAAFGAACRAGADAVELDVRRTADGALVVLHDARVDATTDGSGRVRALSAAQVGALDAGASFSPAFAGERVPFLADVLALLAAHDVGLLCELKGGWSPREVADVVAVLDGAGMAGRTLLQSFRRRTVRAAREAAPEIPRGLLVEVWTPGVLRACERLAVTSCNPSLRILQRRPGLPGDLHAAGFTATPWTLDDPADWTLAVDAGADGIITNDPGRLRTWLSAR</sequence>
<accession>A0A2M8WSC8</accession>
<organism evidence="2 3">
    <name type="scientific">Luteimicrobium subarcticum</name>
    <dbReference type="NCBI Taxonomy" id="620910"/>
    <lineage>
        <taxon>Bacteria</taxon>
        <taxon>Bacillati</taxon>
        <taxon>Actinomycetota</taxon>
        <taxon>Actinomycetes</taxon>
        <taxon>Micrococcales</taxon>
        <taxon>Luteimicrobium</taxon>
    </lineage>
</organism>
<name>A0A2M8WSC8_9MICO</name>
<proteinExistence type="predicted"/>
<dbReference type="InterPro" id="IPR017946">
    <property type="entry name" value="PLC-like_Pdiesterase_TIM-brl"/>
</dbReference>
<evidence type="ECO:0000313" key="2">
    <source>
        <dbReference type="EMBL" id="PJI93852.1"/>
    </source>
</evidence>
<gene>
    <name evidence="2" type="ORF">CLV34_1331</name>
</gene>
<dbReference type="Proteomes" id="UP000231586">
    <property type="component" value="Unassembled WGS sequence"/>
</dbReference>
<dbReference type="PROSITE" id="PS51704">
    <property type="entry name" value="GP_PDE"/>
    <property type="match status" value="1"/>
</dbReference>
<dbReference type="RefSeq" id="WP_100349483.1">
    <property type="nucleotide sequence ID" value="NZ_PGTZ01000007.1"/>
</dbReference>
<dbReference type="SUPFAM" id="SSF51695">
    <property type="entry name" value="PLC-like phosphodiesterases"/>
    <property type="match status" value="1"/>
</dbReference>
<dbReference type="InterPro" id="IPR030395">
    <property type="entry name" value="GP_PDE_dom"/>
</dbReference>